<sequence>MHTKKTVVHETPSENTDTRMDIPAFAITLLFAIGGALGALAALDYSGGPPYPKNLFLALGPPFLLMTSVIILILGERKIVGKHTCCIGIFISLVGFALLVMALGLDDYIFVTFFGMALGVLATGGIVAGSVTLLSIGMRHYNAWRRK</sequence>
<keyword evidence="1" id="KW-1133">Transmembrane helix</keyword>
<organism evidence="2 3">
    <name type="scientific">Candidatus Sungbacteria bacterium RIFCSPHIGHO2_02_FULL_51_29</name>
    <dbReference type="NCBI Taxonomy" id="1802273"/>
    <lineage>
        <taxon>Bacteria</taxon>
        <taxon>Candidatus Sungiibacteriota</taxon>
    </lineage>
</organism>
<protein>
    <submittedName>
        <fullName evidence="2">Uncharacterized protein</fullName>
    </submittedName>
</protein>
<evidence type="ECO:0000256" key="1">
    <source>
        <dbReference type="SAM" id="Phobius"/>
    </source>
</evidence>
<name>A0A1G2KS34_9BACT</name>
<reference evidence="2 3" key="1">
    <citation type="journal article" date="2016" name="Nat. Commun.">
        <title>Thousands of microbial genomes shed light on interconnected biogeochemical processes in an aquifer system.</title>
        <authorList>
            <person name="Anantharaman K."/>
            <person name="Brown C.T."/>
            <person name="Hug L.A."/>
            <person name="Sharon I."/>
            <person name="Castelle C.J."/>
            <person name="Probst A.J."/>
            <person name="Thomas B.C."/>
            <person name="Singh A."/>
            <person name="Wilkins M.J."/>
            <person name="Karaoz U."/>
            <person name="Brodie E.L."/>
            <person name="Williams K.H."/>
            <person name="Hubbard S.S."/>
            <person name="Banfield J.F."/>
        </authorList>
    </citation>
    <scope>NUCLEOTIDE SEQUENCE [LARGE SCALE GENOMIC DNA]</scope>
</reference>
<proteinExistence type="predicted"/>
<feature type="transmembrane region" description="Helical" evidence="1">
    <location>
        <begin position="111"/>
        <end position="137"/>
    </location>
</feature>
<evidence type="ECO:0000313" key="3">
    <source>
        <dbReference type="Proteomes" id="UP000177811"/>
    </source>
</evidence>
<feature type="transmembrane region" description="Helical" evidence="1">
    <location>
        <begin position="86"/>
        <end position="105"/>
    </location>
</feature>
<accession>A0A1G2KS34</accession>
<keyword evidence="1" id="KW-0812">Transmembrane</keyword>
<evidence type="ECO:0000313" key="2">
    <source>
        <dbReference type="EMBL" id="OHA02236.1"/>
    </source>
</evidence>
<feature type="transmembrane region" description="Helical" evidence="1">
    <location>
        <begin position="21"/>
        <end position="43"/>
    </location>
</feature>
<dbReference type="AlphaFoldDB" id="A0A1G2KS34"/>
<comment type="caution">
    <text evidence="2">The sequence shown here is derived from an EMBL/GenBank/DDBJ whole genome shotgun (WGS) entry which is preliminary data.</text>
</comment>
<keyword evidence="1" id="KW-0472">Membrane</keyword>
<feature type="transmembrane region" description="Helical" evidence="1">
    <location>
        <begin position="55"/>
        <end position="74"/>
    </location>
</feature>
<gene>
    <name evidence="2" type="ORF">A3C16_04020</name>
</gene>
<dbReference type="EMBL" id="MHQL01000041">
    <property type="protein sequence ID" value="OHA02236.1"/>
    <property type="molecule type" value="Genomic_DNA"/>
</dbReference>
<dbReference type="Proteomes" id="UP000177811">
    <property type="component" value="Unassembled WGS sequence"/>
</dbReference>